<reference evidence="4 5" key="1">
    <citation type="journal article" date="2016" name="Nat. Commun.">
        <title>Thousands of microbial genomes shed light on interconnected biogeochemical processes in an aquifer system.</title>
        <authorList>
            <person name="Anantharaman K."/>
            <person name="Brown C.T."/>
            <person name="Hug L.A."/>
            <person name="Sharon I."/>
            <person name="Castelle C.J."/>
            <person name="Probst A.J."/>
            <person name="Thomas B.C."/>
            <person name="Singh A."/>
            <person name="Wilkins M.J."/>
            <person name="Karaoz U."/>
            <person name="Brodie E.L."/>
            <person name="Williams K.H."/>
            <person name="Hubbard S.S."/>
            <person name="Banfield J.F."/>
        </authorList>
    </citation>
    <scope>NUCLEOTIDE SEQUENCE [LARGE SCALE GENOMIC DNA]</scope>
</reference>
<protein>
    <recommendedName>
        <fullName evidence="2">Small ribosomal subunit protein bS6</fullName>
    </recommendedName>
    <alternativeName>
        <fullName evidence="3">30S ribosomal protein S6</fullName>
    </alternativeName>
</protein>
<name>A0A1G2RQ26_9BACT</name>
<dbReference type="Proteomes" id="UP000178421">
    <property type="component" value="Unassembled WGS sequence"/>
</dbReference>
<sequence>MIFSPLLAEGEANDLFQRFVSFVQEQGGILGDQRLLGKKPLLAPIRGAKEGYLAIVTFSLNEEKLPSLEKECKENAQVLRFFILKQVKRTKKARVSPVSAPAPIAMEEKKEEKIDLKDIDKKLEEIFKE</sequence>
<dbReference type="GO" id="GO:0006412">
    <property type="term" value="P:translation"/>
    <property type="evidence" value="ECO:0007669"/>
    <property type="project" value="InterPro"/>
</dbReference>
<evidence type="ECO:0000313" key="5">
    <source>
        <dbReference type="Proteomes" id="UP000178421"/>
    </source>
</evidence>
<dbReference type="AlphaFoldDB" id="A0A1G2RQ26"/>
<evidence type="ECO:0000313" key="4">
    <source>
        <dbReference type="EMBL" id="OHA74469.1"/>
    </source>
</evidence>
<dbReference type="EMBL" id="MHUH01000002">
    <property type="protein sequence ID" value="OHA74469.1"/>
    <property type="molecule type" value="Genomic_DNA"/>
</dbReference>
<accession>A0A1G2RQ26</accession>
<dbReference type="InterPro" id="IPR014717">
    <property type="entry name" value="Transl_elong_EF1B/ribsomal_bS6"/>
</dbReference>
<dbReference type="InterPro" id="IPR035980">
    <property type="entry name" value="Ribosomal_bS6_sf"/>
</dbReference>
<dbReference type="SUPFAM" id="SSF54995">
    <property type="entry name" value="Ribosomal protein S6"/>
    <property type="match status" value="1"/>
</dbReference>
<comment type="caution">
    <text evidence="4">The sequence shown here is derived from an EMBL/GenBank/DDBJ whole genome shotgun (WGS) entry which is preliminary data.</text>
</comment>
<dbReference type="Gene3D" id="3.30.70.60">
    <property type="match status" value="1"/>
</dbReference>
<gene>
    <name evidence="4" type="ORF">A2940_02680</name>
</gene>
<dbReference type="GO" id="GO:0005840">
    <property type="term" value="C:ribosome"/>
    <property type="evidence" value="ECO:0007669"/>
    <property type="project" value="InterPro"/>
</dbReference>
<evidence type="ECO:0000256" key="3">
    <source>
        <dbReference type="ARBA" id="ARBA00035520"/>
    </source>
</evidence>
<organism evidence="4 5">
    <name type="scientific">Candidatus Wildermuthbacteria bacterium RIFCSPLOWO2_01_FULL_48_29</name>
    <dbReference type="NCBI Taxonomy" id="1802462"/>
    <lineage>
        <taxon>Bacteria</taxon>
        <taxon>Candidatus Wildermuthiibacteriota</taxon>
    </lineage>
</organism>
<comment type="similarity">
    <text evidence="1">Belongs to the bacterial ribosomal protein bS6 family.</text>
</comment>
<proteinExistence type="inferred from homology"/>
<dbReference type="Pfam" id="PF01250">
    <property type="entry name" value="Ribosomal_S6"/>
    <property type="match status" value="1"/>
</dbReference>
<evidence type="ECO:0000256" key="2">
    <source>
        <dbReference type="ARBA" id="ARBA00035294"/>
    </source>
</evidence>
<evidence type="ECO:0000256" key="1">
    <source>
        <dbReference type="ARBA" id="ARBA00009512"/>
    </source>
</evidence>
<dbReference type="GO" id="GO:0003735">
    <property type="term" value="F:structural constituent of ribosome"/>
    <property type="evidence" value="ECO:0007669"/>
    <property type="project" value="InterPro"/>
</dbReference>
<dbReference type="InterPro" id="IPR000529">
    <property type="entry name" value="Ribosomal_bS6"/>
</dbReference>
<dbReference type="GO" id="GO:0019843">
    <property type="term" value="F:rRNA binding"/>
    <property type="evidence" value="ECO:0007669"/>
    <property type="project" value="InterPro"/>
</dbReference>